<evidence type="ECO:0000313" key="1">
    <source>
        <dbReference type="EMBL" id="ELN6934699.1"/>
    </source>
</evidence>
<protein>
    <recommendedName>
        <fullName evidence="3">RiboL-PSP-HEPN domain-containing protein</fullName>
    </recommendedName>
</protein>
<sequence>MKSRVEEWQLTFDTLSEIDNKLRLSLKDVDYLIECIEARSEEQSNFLNSLALNGLLSAFEGYLHSVIPVLFDNHDLATIALKRINELPECELSRLGLKGEGSISLAKVKRVYSKRTKNNPFREMELLSSIFGVSLTCISEDDSNQLVKLRNLYTHRGGSEDFQNRVSLRVVTEARGLLDLQIAALPLAFLGALNELRGK</sequence>
<gene>
    <name evidence="1" type="ORF">RZY48_004220</name>
</gene>
<dbReference type="AlphaFoldDB" id="A0AAI9G772"/>
<organism evidence="1 2">
    <name type="scientific">Vibrio navarrensis</name>
    <dbReference type="NCBI Taxonomy" id="29495"/>
    <lineage>
        <taxon>Bacteria</taxon>
        <taxon>Pseudomonadati</taxon>
        <taxon>Pseudomonadota</taxon>
        <taxon>Gammaproteobacteria</taxon>
        <taxon>Vibrionales</taxon>
        <taxon>Vibrionaceae</taxon>
        <taxon>Vibrio</taxon>
    </lineage>
</organism>
<name>A0AAI9G772_9VIBR</name>
<dbReference type="EMBL" id="ABNSCA010000049">
    <property type="protein sequence ID" value="ELN6934699.1"/>
    <property type="molecule type" value="Genomic_DNA"/>
</dbReference>
<accession>A0AAI9G772</accession>
<proteinExistence type="predicted"/>
<comment type="caution">
    <text evidence="1">The sequence shown here is derived from an EMBL/GenBank/DDBJ whole genome shotgun (WGS) entry which is preliminary data.</text>
</comment>
<dbReference type="Proteomes" id="UP001253463">
    <property type="component" value="Unassembled WGS sequence"/>
</dbReference>
<evidence type="ECO:0000313" key="2">
    <source>
        <dbReference type="Proteomes" id="UP001253463"/>
    </source>
</evidence>
<evidence type="ECO:0008006" key="3">
    <source>
        <dbReference type="Google" id="ProtNLM"/>
    </source>
</evidence>
<reference evidence="1" key="1">
    <citation type="submission" date="2023-10" db="EMBL/GenBank/DDBJ databases">
        <authorList>
            <consortium name="PulseNet: The National Subtyping Network for Foodborne Disease Surveillance"/>
        </authorList>
    </citation>
    <scope>NUCLEOTIDE SEQUENCE</scope>
    <source>
        <strain evidence="1">PNUSAV004886</strain>
    </source>
</reference>